<evidence type="ECO:0000313" key="6">
    <source>
        <dbReference type="Proteomes" id="UP000248410"/>
    </source>
</evidence>
<feature type="active site" description="Tele-AMP-histidine intermediate" evidence="1">
    <location>
        <position position="99"/>
    </location>
</feature>
<feature type="domain" description="HIT" evidence="4">
    <location>
        <begin position="5"/>
        <end position="112"/>
    </location>
</feature>
<evidence type="ECO:0000256" key="3">
    <source>
        <dbReference type="PROSITE-ProRule" id="PRU00464"/>
    </source>
</evidence>
<dbReference type="SUPFAM" id="SSF54197">
    <property type="entry name" value="HIT-like"/>
    <property type="match status" value="1"/>
</dbReference>
<dbReference type="CDD" id="cd01277">
    <property type="entry name" value="HINT_subgroup"/>
    <property type="match status" value="1"/>
</dbReference>
<dbReference type="OrthoDB" id="26806at2157"/>
<accession>A0A2U9IKS3</accession>
<organism evidence="5 6">
    <name type="scientific">Acidianus sulfidivorans JP7</name>
    <dbReference type="NCBI Taxonomy" id="619593"/>
    <lineage>
        <taxon>Archaea</taxon>
        <taxon>Thermoproteota</taxon>
        <taxon>Thermoprotei</taxon>
        <taxon>Sulfolobales</taxon>
        <taxon>Sulfolobaceae</taxon>
        <taxon>Acidianus</taxon>
    </lineage>
</organism>
<dbReference type="InterPro" id="IPR001310">
    <property type="entry name" value="Histidine_triad_HIT"/>
</dbReference>
<evidence type="ECO:0000259" key="4">
    <source>
        <dbReference type="PROSITE" id="PS51084"/>
    </source>
</evidence>
<sequence length="150" mass="17317">MYMCLFCKIINREESAAIVYEDKSVIAFLDKYPLSPAHTLVVTKDHFDNFLQLDKEHISELSYATKIVATAVSKSVKATGMRILTNIGKSAGQVIFHVHVHIIPTWDSDLPIEFSEFEPRKEQTKEYYEMLKRVISENIKSIIEYTDKSR</sequence>
<gene>
    <name evidence="5" type="ORF">DFR86_02420</name>
</gene>
<dbReference type="AlphaFoldDB" id="A0A2U9IKS3"/>
<protein>
    <submittedName>
        <fullName evidence="5">HIT family protein</fullName>
    </submittedName>
</protein>
<evidence type="ECO:0000256" key="2">
    <source>
        <dbReference type="PIRSR" id="PIRSR601310-3"/>
    </source>
</evidence>
<dbReference type="GO" id="GO:0009117">
    <property type="term" value="P:nucleotide metabolic process"/>
    <property type="evidence" value="ECO:0007669"/>
    <property type="project" value="TreeGrafter"/>
</dbReference>
<dbReference type="PANTHER" id="PTHR46648">
    <property type="entry name" value="HIT FAMILY PROTEIN 1"/>
    <property type="match status" value="1"/>
</dbReference>
<dbReference type="PROSITE" id="PS51084">
    <property type="entry name" value="HIT_2"/>
    <property type="match status" value="1"/>
</dbReference>
<dbReference type="GO" id="GO:0003824">
    <property type="term" value="F:catalytic activity"/>
    <property type="evidence" value="ECO:0007669"/>
    <property type="project" value="InterPro"/>
</dbReference>
<dbReference type="Pfam" id="PF01230">
    <property type="entry name" value="HIT"/>
    <property type="match status" value="1"/>
</dbReference>
<dbReference type="EMBL" id="CP029288">
    <property type="protein sequence ID" value="AWR96514.1"/>
    <property type="molecule type" value="Genomic_DNA"/>
</dbReference>
<reference evidence="5 6" key="1">
    <citation type="submission" date="2018-05" db="EMBL/GenBank/DDBJ databases">
        <title>Complete Genome Sequences of Extremely Thermoacidophilic, Metal-Mobilizing Type-Strain Members of the Archaeal Family Sulfolobaceae: Acidianus brierleyi DSM-1651T, Acidianus sulfidivorans DSM-18786T, Metallosphaera hakonensis DSM-7519T, and Metallosphaera prunae DSM-10039T.</title>
        <authorList>
            <person name="Counts J.A."/>
            <person name="Kelly R.M."/>
        </authorList>
    </citation>
    <scope>NUCLEOTIDE SEQUENCE [LARGE SCALE GENOMIC DNA]</scope>
    <source>
        <strain evidence="5 6">JP7</strain>
    </source>
</reference>
<dbReference type="InterPro" id="IPR019808">
    <property type="entry name" value="Histidine_triad_CS"/>
</dbReference>
<evidence type="ECO:0000313" key="5">
    <source>
        <dbReference type="EMBL" id="AWR96514.1"/>
    </source>
</evidence>
<dbReference type="PROSITE" id="PS00892">
    <property type="entry name" value="HIT_1"/>
    <property type="match status" value="1"/>
</dbReference>
<keyword evidence="6" id="KW-1185">Reference proteome</keyword>
<dbReference type="KEGG" id="asul:DFR86_02420"/>
<dbReference type="Gene3D" id="3.30.428.10">
    <property type="entry name" value="HIT-like"/>
    <property type="match status" value="1"/>
</dbReference>
<evidence type="ECO:0000256" key="1">
    <source>
        <dbReference type="PIRSR" id="PIRSR601310-1"/>
    </source>
</evidence>
<dbReference type="InterPro" id="IPR039384">
    <property type="entry name" value="HINT"/>
</dbReference>
<dbReference type="InterPro" id="IPR011146">
    <property type="entry name" value="HIT-like"/>
</dbReference>
<dbReference type="PRINTS" id="PR00332">
    <property type="entry name" value="HISTRIAD"/>
</dbReference>
<proteinExistence type="predicted"/>
<dbReference type="InterPro" id="IPR036265">
    <property type="entry name" value="HIT-like_sf"/>
</dbReference>
<dbReference type="Proteomes" id="UP000248410">
    <property type="component" value="Chromosome"/>
</dbReference>
<name>A0A2U9IKS3_9CREN</name>
<feature type="short sequence motif" description="Histidine triad motif" evidence="2 3">
    <location>
        <begin position="97"/>
        <end position="101"/>
    </location>
</feature>
<dbReference type="PANTHER" id="PTHR46648:SF1">
    <property type="entry name" value="ADENOSINE 5'-MONOPHOSPHORAMIDASE HNT1"/>
    <property type="match status" value="1"/>
</dbReference>